<sequence length="238" mass="26833">MASSRIFSELRDVDNTASRKRQHGFKSSPTSPKRVKRVSAANASASLESHYATSFEDSQVPSQDWYNQEFGSNGVSDSPGKKECKSALGSLKSPSSNEVLKEIKHEDKELDSLKLIDNDTKAFLKLQTDLNLAESANRLLRAQLDSERADAARYERRSDNQLARLGLQLDEARVDKGIAEKLKEKKVEELQEAKQKYRVLERRVQQVEKERDSANAKKEEAEKKLKNLKVKLSSLVAV</sequence>
<accession>A0ABR3EKB6</accession>
<proteinExistence type="predicted"/>
<evidence type="ECO:0000256" key="1">
    <source>
        <dbReference type="SAM" id="Coils"/>
    </source>
</evidence>
<organism evidence="3 4">
    <name type="scientific">Marasmius crinis-equi</name>
    <dbReference type="NCBI Taxonomy" id="585013"/>
    <lineage>
        <taxon>Eukaryota</taxon>
        <taxon>Fungi</taxon>
        <taxon>Dikarya</taxon>
        <taxon>Basidiomycota</taxon>
        <taxon>Agaricomycotina</taxon>
        <taxon>Agaricomycetes</taxon>
        <taxon>Agaricomycetidae</taxon>
        <taxon>Agaricales</taxon>
        <taxon>Marasmiineae</taxon>
        <taxon>Marasmiaceae</taxon>
        <taxon>Marasmius</taxon>
    </lineage>
</organism>
<feature type="compositionally biased region" description="Polar residues" evidence="2">
    <location>
        <begin position="66"/>
        <end position="76"/>
    </location>
</feature>
<dbReference type="EMBL" id="JBAHYK010003649">
    <property type="protein sequence ID" value="KAL0563331.1"/>
    <property type="molecule type" value="Genomic_DNA"/>
</dbReference>
<protein>
    <submittedName>
        <fullName evidence="3">Uncharacterized protein</fullName>
    </submittedName>
</protein>
<feature type="coiled-coil region" evidence="1">
    <location>
        <begin position="130"/>
        <end position="238"/>
    </location>
</feature>
<gene>
    <name evidence="3" type="ORF">V5O48_018741</name>
</gene>
<feature type="region of interest" description="Disordered" evidence="2">
    <location>
        <begin position="66"/>
        <end position="91"/>
    </location>
</feature>
<keyword evidence="4" id="KW-1185">Reference proteome</keyword>
<dbReference type="Proteomes" id="UP001465976">
    <property type="component" value="Unassembled WGS sequence"/>
</dbReference>
<evidence type="ECO:0000256" key="2">
    <source>
        <dbReference type="SAM" id="MobiDB-lite"/>
    </source>
</evidence>
<evidence type="ECO:0000313" key="4">
    <source>
        <dbReference type="Proteomes" id="UP001465976"/>
    </source>
</evidence>
<reference evidence="3 4" key="1">
    <citation type="submission" date="2024-02" db="EMBL/GenBank/DDBJ databases">
        <title>A draft genome for the cacao thread blight pathogen Marasmius crinis-equi.</title>
        <authorList>
            <person name="Cohen S.P."/>
            <person name="Baruah I.K."/>
            <person name="Amoako-Attah I."/>
            <person name="Bukari Y."/>
            <person name="Meinhardt L.W."/>
            <person name="Bailey B.A."/>
        </authorList>
    </citation>
    <scope>NUCLEOTIDE SEQUENCE [LARGE SCALE GENOMIC DNA]</scope>
    <source>
        <strain evidence="3 4">GH-76</strain>
    </source>
</reference>
<keyword evidence="1" id="KW-0175">Coiled coil</keyword>
<evidence type="ECO:0000313" key="3">
    <source>
        <dbReference type="EMBL" id="KAL0563331.1"/>
    </source>
</evidence>
<comment type="caution">
    <text evidence="3">The sequence shown here is derived from an EMBL/GenBank/DDBJ whole genome shotgun (WGS) entry which is preliminary data.</text>
</comment>
<feature type="region of interest" description="Disordered" evidence="2">
    <location>
        <begin position="1"/>
        <end position="42"/>
    </location>
</feature>
<name>A0ABR3EKB6_9AGAR</name>